<keyword evidence="3" id="KW-1185">Reference proteome</keyword>
<protein>
    <submittedName>
        <fullName evidence="2">Uncharacterized protein</fullName>
    </submittedName>
</protein>
<gene>
    <name evidence="2" type="ORF">SEMRO_523_G159790.1</name>
</gene>
<feature type="region of interest" description="Disordered" evidence="1">
    <location>
        <begin position="25"/>
        <end position="51"/>
    </location>
</feature>
<dbReference type="AlphaFoldDB" id="A0A9N8E0C7"/>
<evidence type="ECO:0000256" key="1">
    <source>
        <dbReference type="SAM" id="MobiDB-lite"/>
    </source>
</evidence>
<evidence type="ECO:0000313" key="2">
    <source>
        <dbReference type="EMBL" id="CAB9512193.1"/>
    </source>
</evidence>
<evidence type="ECO:0000313" key="3">
    <source>
        <dbReference type="Proteomes" id="UP001153069"/>
    </source>
</evidence>
<dbReference type="Proteomes" id="UP001153069">
    <property type="component" value="Unassembled WGS sequence"/>
</dbReference>
<sequence>MHNTRDFAFLDEFFNRGSGGGGVGCDGDAVQLDPLTEPDRSRSESTGVQNGDKWEQYDFQMNVIMDGASAYMEAIGAIMCPDDISGGVQTTCAAMVNGIFPFTQLIFEGIRMAYTVSAHSREQLSEETCEEAMASVEDVAAVYLAWLAGEQGDDDIVAELSTLTAKLDDQQKQMVVLQTMVQELMVAIKKNAKKEDDLSQE</sequence>
<dbReference type="EMBL" id="CAICTM010000522">
    <property type="protein sequence ID" value="CAB9512193.1"/>
    <property type="molecule type" value="Genomic_DNA"/>
</dbReference>
<comment type="caution">
    <text evidence="2">The sequence shown here is derived from an EMBL/GenBank/DDBJ whole genome shotgun (WGS) entry which is preliminary data.</text>
</comment>
<accession>A0A9N8E0C7</accession>
<proteinExistence type="predicted"/>
<name>A0A9N8E0C7_9STRA</name>
<reference evidence="2" key="1">
    <citation type="submission" date="2020-06" db="EMBL/GenBank/DDBJ databases">
        <authorList>
            <consortium name="Plant Systems Biology data submission"/>
        </authorList>
    </citation>
    <scope>NUCLEOTIDE SEQUENCE</scope>
    <source>
        <strain evidence="2">D6</strain>
    </source>
</reference>
<organism evidence="2 3">
    <name type="scientific">Seminavis robusta</name>
    <dbReference type="NCBI Taxonomy" id="568900"/>
    <lineage>
        <taxon>Eukaryota</taxon>
        <taxon>Sar</taxon>
        <taxon>Stramenopiles</taxon>
        <taxon>Ochrophyta</taxon>
        <taxon>Bacillariophyta</taxon>
        <taxon>Bacillariophyceae</taxon>
        <taxon>Bacillariophycidae</taxon>
        <taxon>Naviculales</taxon>
        <taxon>Naviculaceae</taxon>
        <taxon>Seminavis</taxon>
    </lineage>
</organism>